<dbReference type="GO" id="GO:0005975">
    <property type="term" value="P:carbohydrate metabolic process"/>
    <property type="evidence" value="ECO:0007669"/>
    <property type="project" value="InterPro"/>
</dbReference>
<accession>A0A9Q8QRH9</accession>
<dbReference type="InterPro" id="IPR019801">
    <property type="entry name" value="Glyco_hydro_35_CS"/>
</dbReference>
<evidence type="ECO:0000256" key="2">
    <source>
        <dbReference type="ARBA" id="ARBA00009809"/>
    </source>
</evidence>
<evidence type="ECO:0000256" key="10">
    <source>
        <dbReference type="SAM" id="SignalP"/>
    </source>
</evidence>
<dbReference type="GeneID" id="72071795"/>
<dbReference type="InterPro" id="IPR008979">
    <property type="entry name" value="Galactose-bd-like_sf"/>
</dbReference>
<gene>
    <name evidence="12" type="ORF">JDV02_009850</name>
</gene>
<dbReference type="Gene3D" id="2.60.120.260">
    <property type="entry name" value="Galactose-binding domain-like"/>
    <property type="match status" value="2"/>
</dbReference>
<dbReference type="InterPro" id="IPR025972">
    <property type="entry name" value="BetaGal_dom3"/>
</dbReference>
<dbReference type="PRINTS" id="PR00742">
    <property type="entry name" value="GLHYDRLASE35"/>
</dbReference>
<dbReference type="Gene3D" id="2.60.390.10">
    <property type="entry name" value="Beta-galactosidase, domain 3"/>
    <property type="match status" value="1"/>
</dbReference>
<dbReference type="SUPFAM" id="SSF117100">
    <property type="entry name" value="Beta-galactosidase LacA, domain 3"/>
    <property type="match status" value="1"/>
</dbReference>
<dbReference type="RefSeq" id="XP_047847553.1">
    <property type="nucleotide sequence ID" value="XM_047991541.1"/>
</dbReference>
<dbReference type="AlphaFoldDB" id="A0A9Q8QRH9"/>
<keyword evidence="4 10" id="KW-0732">Signal</keyword>
<dbReference type="InterPro" id="IPR031330">
    <property type="entry name" value="Gly_Hdrlase_35_cat"/>
</dbReference>
<evidence type="ECO:0000313" key="12">
    <source>
        <dbReference type="EMBL" id="UNI24072.1"/>
    </source>
</evidence>
<evidence type="ECO:0000256" key="4">
    <source>
        <dbReference type="ARBA" id="ARBA00022729"/>
    </source>
</evidence>
<organism evidence="12 13">
    <name type="scientific">Purpureocillium takamizusanense</name>
    <dbReference type="NCBI Taxonomy" id="2060973"/>
    <lineage>
        <taxon>Eukaryota</taxon>
        <taxon>Fungi</taxon>
        <taxon>Dikarya</taxon>
        <taxon>Ascomycota</taxon>
        <taxon>Pezizomycotina</taxon>
        <taxon>Sordariomycetes</taxon>
        <taxon>Hypocreomycetidae</taxon>
        <taxon>Hypocreales</taxon>
        <taxon>Ophiocordycipitaceae</taxon>
        <taxon>Purpureocillium</taxon>
    </lineage>
</organism>
<keyword evidence="13" id="KW-1185">Reference proteome</keyword>
<reference evidence="12" key="1">
    <citation type="submission" date="2021-11" db="EMBL/GenBank/DDBJ databases">
        <title>Purpureocillium_takamizusanense_genome.</title>
        <authorList>
            <person name="Nguyen N.-H."/>
        </authorList>
    </citation>
    <scope>NUCLEOTIDE SEQUENCE</scope>
    <source>
        <strain evidence="12">PT3</strain>
    </source>
</reference>
<sequence length="1020" mass="111165">MMKSSAALCAALALAAANALGLSDPGGRPYQIISEPEKRALQDIVTWDEHSLFIRGERAMMFSGEYHPFRQPVPSLHLDVLHKIKAMGFNMVSFYVDWALLEGKRGEFRAEDIHDLEPFFEAAKQAGIYLLARPGPYINAEVSGGGFPGWLQRNTGVLRTDSGDFLGSTDNYMARVCGIIAKHQITNGGPVVLFQPENEYSYGYKIPFPNGKYMQYVIDQARRAGIVMPMINNDVGPYGYYAPGSGTGQMDIYGHDNYPLGFDCDKPSDWPAGKLPTDLHQRHVKQSPTTPYAIIEFQGGSYDPWGGSGVDQCAALVNHEFARVFNKNNLAAGVTIFSQYMVYGGTNWGNLGHPGGYTSYDYGAAIKENRVIDREKYSELKLQGEFLKVSPNYLLTVPGDLSTTSYSDNAAIAITPLTADKTGGFFVSRHADYSSTDSVSYKLKLPTSAGVVTIPQIGNSTLTLGRRDSKVHVTDYVVGPDHKLLYSSCEILTWKKFGNKTLLIMYGGPNETHEFAYDGIPPSSQSDASSVTVRVSGGKTLVQWHTAPQRQSVNIGSLTVYLIDRNAAYDYWVPVLPANGSAYGSSVMNPEAVIINGGYLVRSVSVDGATLNVKADFNKTTEMEVIGAPSGTSELRVNSKVTQYTNNSLGNWVAKITVNAPSFPIPDLDHVEWHKIDSLPEIQPGYDDSHWPTADHTSSNNTVEPLKTPVSLYGSDYGFNTGTLVFRGHFAASGAETQLKLTTKGGSAYSYAVWLNGTFLGSYRNDEASDYNDGAFSLGASLIAGTSYVLTIVVDNMGLNEDLNSGTDDMKSPRGILNYELVSSDSNSNSSGATTKISPWKITGNLGGESYSDRFRGPLNEGGLFFERQGYHYPYPPLDKFSSNGQGSRPMDGLDRPGLAFYTTLVTLNLPADEYDIPLSIAFGKSDDANAKAYRAILYVNGFQFGKYASNIGPQTEFPVPEGILNHRGDNWIGVAVWALEEGGAKVPILKIKASTPVLTGRETVHLVRGPKYTTRESAY</sequence>
<dbReference type="InterPro" id="IPR025300">
    <property type="entry name" value="BetaGal_jelly_roll_dom"/>
</dbReference>
<dbReference type="InterPro" id="IPR001944">
    <property type="entry name" value="Glycoside_Hdrlase_35"/>
</dbReference>
<dbReference type="EMBL" id="CP086363">
    <property type="protein sequence ID" value="UNI24072.1"/>
    <property type="molecule type" value="Genomic_DNA"/>
</dbReference>
<dbReference type="InterPro" id="IPR037110">
    <property type="entry name" value="Betagal_dom2_sf"/>
</dbReference>
<dbReference type="PANTHER" id="PTHR23421">
    <property type="entry name" value="BETA-GALACTOSIDASE RELATED"/>
    <property type="match status" value="1"/>
</dbReference>
<dbReference type="InterPro" id="IPR036833">
    <property type="entry name" value="BetaGal_dom3_sf"/>
</dbReference>
<feature type="signal peptide" evidence="10">
    <location>
        <begin position="1"/>
        <end position="21"/>
    </location>
</feature>
<evidence type="ECO:0000256" key="9">
    <source>
        <dbReference type="RuleBase" id="RU003679"/>
    </source>
</evidence>
<evidence type="ECO:0000256" key="3">
    <source>
        <dbReference type="ARBA" id="ARBA00012756"/>
    </source>
</evidence>
<keyword evidence="5 8" id="KW-0378">Hydrolase</keyword>
<dbReference type="GO" id="GO:0004565">
    <property type="term" value="F:beta-galactosidase activity"/>
    <property type="evidence" value="ECO:0007669"/>
    <property type="project" value="UniProtKB-EC"/>
</dbReference>
<feature type="chain" id="PRO_5040503629" description="Beta-galactosidase" evidence="10">
    <location>
        <begin position="22"/>
        <end position="1020"/>
    </location>
</feature>
<comment type="similarity">
    <text evidence="2 9">Belongs to the glycosyl hydrolase 35 family.</text>
</comment>
<proteinExistence type="inferred from homology"/>
<dbReference type="SUPFAM" id="SSF51445">
    <property type="entry name" value="(Trans)glycosidases"/>
    <property type="match status" value="1"/>
</dbReference>
<name>A0A9Q8QRH9_9HYPO</name>
<dbReference type="InterPro" id="IPR017853">
    <property type="entry name" value="GH"/>
</dbReference>
<dbReference type="KEGG" id="ptkz:JDV02_009850"/>
<dbReference type="Gene3D" id="3.20.20.80">
    <property type="entry name" value="Glycosidases"/>
    <property type="match status" value="1"/>
</dbReference>
<dbReference type="Pfam" id="PF10435">
    <property type="entry name" value="BetaGal_dom2"/>
    <property type="match status" value="1"/>
</dbReference>
<dbReference type="PROSITE" id="PS01182">
    <property type="entry name" value="GLYCOSYL_HYDROL_F35"/>
    <property type="match status" value="1"/>
</dbReference>
<dbReference type="Pfam" id="PF13363">
    <property type="entry name" value="BetaGal_dom3"/>
    <property type="match status" value="1"/>
</dbReference>
<dbReference type="Proteomes" id="UP000829364">
    <property type="component" value="Chromosome 10"/>
</dbReference>
<dbReference type="Pfam" id="PF13364">
    <property type="entry name" value="BetaGal_ABD2"/>
    <property type="match status" value="2"/>
</dbReference>
<comment type="catalytic activity">
    <reaction evidence="1 8">
        <text>Hydrolysis of terminal non-reducing beta-D-galactose residues in beta-D-galactosides.</text>
        <dbReference type="EC" id="3.2.1.23"/>
    </reaction>
</comment>
<dbReference type="FunFam" id="2.102.20.10:FF:000001">
    <property type="entry name" value="Beta-galactosidase A"/>
    <property type="match status" value="1"/>
</dbReference>
<evidence type="ECO:0000256" key="7">
    <source>
        <dbReference type="ARBA" id="ARBA00023295"/>
    </source>
</evidence>
<protein>
    <recommendedName>
        <fullName evidence="3 8">Beta-galactosidase</fullName>
        <ecNumber evidence="3 8">3.2.1.23</ecNumber>
    </recommendedName>
</protein>
<evidence type="ECO:0000256" key="1">
    <source>
        <dbReference type="ARBA" id="ARBA00001412"/>
    </source>
</evidence>
<dbReference type="Pfam" id="PF01301">
    <property type="entry name" value="Glyco_hydro_35"/>
    <property type="match status" value="1"/>
</dbReference>
<evidence type="ECO:0000256" key="8">
    <source>
        <dbReference type="RuleBase" id="RU000675"/>
    </source>
</evidence>
<keyword evidence="6" id="KW-0325">Glycoprotein</keyword>
<dbReference type="EC" id="3.2.1.23" evidence="3 8"/>
<dbReference type="InterPro" id="IPR018954">
    <property type="entry name" value="Betagal_dom2"/>
</dbReference>
<dbReference type="OrthoDB" id="1657402at2759"/>
<dbReference type="FunFam" id="2.60.120.260:FF:000065">
    <property type="entry name" value="Beta-galactosidase A"/>
    <property type="match status" value="1"/>
</dbReference>
<evidence type="ECO:0000256" key="6">
    <source>
        <dbReference type="ARBA" id="ARBA00023180"/>
    </source>
</evidence>
<dbReference type="Gene3D" id="2.102.20.10">
    <property type="entry name" value="Beta-galactosidase, domain 2"/>
    <property type="match status" value="1"/>
</dbReference>
<evidence type="ECO:0000259" key="11">
    <source>
        <dbReference type="SMART" id="SM01029"/>
    </source>
</evidence>
<evidence type="ECO:0000313" key="13">
    <source>
        <dbReference type="Proteomes" id="UP000829364"/>
    </source>
</evidence>
<dbReference type="SUPFAM" id="SSF51011">
    <property type="entry name" value="Glycosyl hydrolase domain"/>
    <property type="match status" value="1"/>
</dbReference>
<feature type="domain" description="Beta-galactosidase" evidence="11">
    <location>
        <begin position="393"/>
        <end position="571"/>
    </location>
</feature>
<evidence type="ECO:0000256" key="5">
    <source>
        <dbReference type="ARBA" id="ARBA00022801"/>
    </source>
</evidence>
<dbReference type="SUPFAM" id="SSF49785">
    <property type="entry name" value="Galactose-binding domain-like"/>
    <property type="match status" value="2"/>
</dbReference>
<dbReference type="FunFam" id="3.20.20.80:FF:000040">
    <property type="entry name" value="Beta-galactosidase A"/>
    <property type="match status" value="1"/>
</dbReference>
<keyword evidence="7 8" id="KW-0326">Glycosidase</keyword>
<dbReference type="SMART" id="SM01029">
    <property type="entry name" value="BetaGal_dom2"/>
    <property type="match status" value="1"/>
</dbReference>